<proteinExistence type="predicted"/>
<evidence type="ECO:0000313" key="4">
    <source>
        <dbReference type="EMBL" id="RHZ54933.1"/>
    </source>
</evidence>
<keyword evidence="5" id="KW-1185">Reference proteome</keyword>
<keyword evidence="3" id="KW-1133">Transmembrane helix</keyword>
<reference evidence="4 5" key="1">
    <citation type="submission" date="2018-08" db="EMBL/GenBank/DDBJ databases">
        <title>Genome and evolution of the arbuscular mycorrhizal fungus Diversispora epigaea (formerly Glomus versiforme) and its bacterial endosymbionts.</title>
        <authorList>
            <person name="Sun X."/>
            <person name="Fei Z."/>
            <person name="Harrison M."/>
        </authorList>
    </citation>
    <scope>NUCLEOTIDE SEQUENCE [LARGE SCALE GENOMIC DNA]</scope>
    <source>
        <strain evidence="4 5">IT104</strain>
    </source>
</reference>
<keyword evidence="3" id="KW-0472">Membrane</keyword>
<name>A0A397H0U0_9GLOM</name>
<gene>
    <name evidence="4" type="ORF">Glove_421g67</name>
</gene>
<evidence type="ECO:0000256" key="3">
    <source>
        <dbReference type="SAM" id="Phobius"/>
    </source>
</evidence>
<dbReference type="PANTHER" id="PTHR46093:SF18">
    <property type="entry name" value="FIBRONECTIN TYPE-III DOMAIN-CONTAINING PROTEIN"/>
    <property type="match status" value="1"/>
</dbReference>
<sequence length="173" mass="19723">MNFLYNLLKFIFFIVFLVNSILCYIPSERYYHNSVIINDRLLIFAGVKNKTYSSSELIYLDLSKSFDNTNLSWNLIREGDLPIYTLGSTSIVSLDNSTIFLIGGYMANKDTNVYDFSNLVYTYDYLTSKWTTPSITGDIPIRQQMTGVIDDSGILYIFGGVTVTNILDKITMT</sequence>
<dbReference type="OrthoDB" id="432528at2759"/>
<dbReference type="Gene3D" id="2.120.10.80">
    <property type="entry name" value="Kelch-type beta propeller"/>
    <property type="match status" value="1"/>
</dbReference>
<comment type="caution">
    <text evidence="4">The sequence shown here is derived from an EMBL/GenBank/DDBJ whole genome shotgun (WGS) entry which is preliminary data.</text>
</comment>
<evidence type="ECO:0000256" key="2">
    <source>
        <dbReference type="ARBA" id="ARBA00022737"/>
    </source>
</evidence>
<organism evidence="4 5">
    <name type="scientific">Diversispora epigaea</name>
    <dbReference type="NCBI Taxonomy" id="1348612"/>
    <lineage>
        <taxon>Eukaryota</taxon>
        <taxon>Fungi</taxon>
        <taxon>Fungi incertae sedis</taxon>
        <taxon>Mucoromycota</taxon>
        <taxon>Glomeromycotina</taxon>
        <taxon>Glomeromycetes</taxon>
        <taxon>Diversisporales</taxon>
        <taxon>Diversisporaceae</taxon>
        <taxon>Diversispora</taxon>
    </lineage>
</organism>
<feature type="transmembrane region" description="Helical" evidence="3">
    <location>
        <begin position="6"/>
        <end position="25"/>
    </location>
</feature>
<protein>
    <submittedName>
        <fullName evidence="4">Uncharacterized protein</fullName>
    </submittedName>
</protein>
<evidence type="ECO:0000256" key="1">
    <source>
        <dbReference type="ARBA" id="ARBA00022441"/>
    </source>
</evidence>
<dbReference type="Pfam" id="PF24681">
    <property type="entry name" value="Kelch_KLHDC2_KLHL20_DRC7"/>
    <property type="match status" value="1"/>
</dbReference>
<dbReference type="SUPFAM" id="SSF117281">
    <property type="entry name" value="Kelch motif"/>
    <property type="match status" value="1"/>
</dbReference>
<dbReference type="PANTHER" id="PTHR46093">
    <property type="entry name" value="ACYL-COA-BINDING DOMAIN-CONTAINING PROTEIN 5"/>
    <property type="match status" value="1"/>
</dbReference>
<keyword evidence="2" id="KW-0677">Repeat</keyword>
<dbReference type="AlphaFoldDB" id="A0A397H0U0"/>
<dbReference type="InterPro" id="IPR015915">
    <property type="entry name" value="Kelch-typ_b-propeller"/>
</dbReference>
<keyword evidence="1" id="KW-0880">Kelch repeat</keyword>
<accession>A0A397H0U0</accession>
<keyword evidence="3" id="KW-0812">Transmembrane</keyword>
<dbReference type="Proteomes" id="UP000266861">
    <property type="component" value="Unassembled WGS sequence"/>
</dbReference>
<dbReference type="EMBL" id="PQFF01000373">
    <property type="protein sequence ID" value="RHZ54933.1"/>
    <property type="molecule type" value="Genomic_DNA"/>
</dbReference>
<evidence type="ECO:0000313" key="5">
    <source>
        <dbReference type="Proteomes" id="UP000266861"/>
    </source>
</evidence>